<organism evidence="1">
    <name type="scientific">uncultured Desulfobacterium sp</name>
    <dbReference type="NCBI Taxonomy" id="201089"/>
    <lineage>
        <taxon>Bacteria</taxon>
        <taxon>Pseudomonadati</taxon>
        <taxon>Thermodesulfobacteriota</taxon>
        <taxon>Desulfobacteria</taxon>
        <taxon>Desulfobacterales</taxon>
        <taxon>Desulfobacteriaceae</taxon>
        <taxon>Desulfobacterium</taxon>
        <taxon>environmental samples</taxon>
    </lineage>
</organism>
<gene>
    <name evidence="1" type="ORF">N47_N25710</name>
</gene>
<dbReference type="AlphaFoldDB" id="E1YMF2"/>
<name>E1YMF2_9BACT</name>
<dbReference type="EMBL" id="FR695879">
    <property type="protein sequence ID" value="CBX31746.1"/>
    <property type="molecule type" value="Genomic_DNA"/>
</dbReference>
<accession>E1YMF2</accession>
<evidence type="ECO:0000313" key="1">
    <source>
        <dbReference type="EMBL" id="CBX31746.1"/>
    </source>
</evidence>
<reference evidence="1" key="1">
    <citation type="journal article" date="2011" name="Environ. Microbiol.">
        <title>Genomic insights into the metabolic potential of the polycyclic aromatic hydrocarbon degrading sulfate-reducing Deltaproteobacterium N47.</title>
        <authorList>
            <person name="Bergmann F."/>
            <person name="Selesi D."/>
            <person name="Weinmaier T."/>
            <person name="Tischler P."/>
            <person name="Rattei T."/>
            <person name="Meckenstock R.U."/>
        </authorList>
    </citation>
    <scope>NUCLEOTIDE SEQUENCE</scope>
</reference>
<proteinExistence type="predicted"/>
<sequence>MKEPLTKFEIQTSEEQEMSLDGTAAVGISLVATSATVHKLKP</sequence>
<protein>
    <submittedName>
        <fullName evidence="1">Uncharacterized protein</fullName>
    </submittedName>
</protein>